<keyword evidence="2" id="KW-1185">Reference proteome</keyword>
<dbReference type="Proteomes" id="UP000784294">
    <property type="component" value="Unassembled WGS sequence"/>
</dbReference>
<accession>A0A448X5C3</accession>
<sequence>MGEEIRRSVPPEDDGGFLLTSCRYFTGRFMLTLFPRQSPSIPVNPCWLYWKIHADAVFEAISLDSGEKIHADAVSEVIFFDSGANLLSFVRRRSVPPEDDGGFLLTSCRLALLEDLC</sequence>
<organism evidence="1 2">
    <name type="scientific">Protopolystoma xenopodis</name>
    <dbReference type="NCBI Taxonomy" id="117903"/>
    <lineage>
        <taxon>Eukaryota</taxon>
        <taxon>Metazoa</taxon>
        <taxon>Spiralia</taxon>
        <taxon>Lophotrochozoa</taxon>
        <taxon>Platyhelminthes</taxon>
        <taxon>Monogenea</taxon>
        <taxon>Polyopisthocotylea</taxon>
        <taxon>Polystomatidea</taxon>
        <taxon>Polystomatidae</taxon>
        <taxon>Protopolystoma</taxon>
    </lineage>
</organism>
<name>A0A448X5C3_9PLAT</name>
<reference evidence="1" key="1">
    <citation type="submission" date="2018-11" db="EMBL/GenBank/DDBJ databases">
        <authorList>
            <consortium name="Pathogen Informatics"/>
        </authorList>
    </citation>
    <scope>NUCLEOTIDE SEQUENCE</scope>
</reference>
<protein>
    <submittedName>
        <fullName evidence="1">Uncharacterized protein</fullName>
    </submittedName>
</protein>
<dbReference type="AlphaFoldDB" id="A0A448X5C3"/>
<gene>
    <name evidence="1" type="ORF">PXEA_LOCUS21883</name>
</gene>
<evidence type="ECO:0000313" key="1">
    <source>
        <dbReference type="EMBL" id="VEL28443.1"/>
    </source>
</evidence>
<dbReference type="EMBL" id="CAAALY010095115">
    <property type="protein sequence ID" value="VEL28443.1"/>
    <property type="molecule type" value="Genomic_DNA"/>
</dbReference>
<proteinExistence type="predicted"/>
<evidence type="ECO:0000313" key="2">
    <source>
        <dbReference type="Proteomes" id="UP000784294"/>
    </source>
</evidence>
<comment type="caution">
    <text evidence="1">The sequence shown here is derived from an EMBL/GenBank/DDBJ whole genome shotgun (WGS) entry which is preliminary data.</text>
</comment>